<dbReference type="Pfam" id="PF13350">
    <property type="entry name" value="Y_phosphatase3"/>
    <property type="match status" value="1"/>
</dbReference>
<dbReference type="OrthoDB" id="1188001at2"/>
<gene>
    <name evidence="3" type="ORF">FDK13_19545</name>
</gene>
<proteinExistence type="inferred from homology"/>
<evidence type="ECO:0000313" key="3">
    <source>
        <dbReference type="EMBL" id="TKT90697.1"/>
    </source>
</evidence>
<evidence type="ECO:0000259" key="2">
    <source>
        <dbReference type="PROSITE" id="PS50056"/>
    </source>
</evidence>
<dbReference type="InterPro" id="IPR029021">
    <property type="entry name" value="Prot-tyrosine_phosphatase-like"/>
</dbReference>
<evidence type="ECO:0000313" key="4">
    <source>
        <dbReference type="Proteomes" id="UP000304900"/>
    </source>
</evidence>
<comment type="similarity">
    <text evidence="1">Belongs to the protein-tyrosine phosphatase family.</text>
</comment>
<dbReference type="PROSITE" id="PS50056">
    <property type="entry name" value="TYR_PHOSPHATASE_2"/>
    <property type="match status" value="1"/>
</dbReference>
<sequence length="349" mass="41005">MFLLFYFVLLFSSCSVKLPKSYAEKSLKEENYLENYRNNYTLHFDKNKVLEINLQNISEIFKWNKTDDPVLLKNYKTRPYFNLISKKDTITISNRHIDFKNVINFRDIGGIKTMEGKTVRWGKIFRSDNLAGLKKNEFHKFNDLRIQTVYDLRTANEIKGKEDQLPENVKYVHFSTVKDNGDLLTKLKSRVLNGEISEEKSIELTLELYKGCVSENLPTVRNLLQQILTSDEPVLYHCSAGKDRTGMTTALILSILKVDRQTILDEYLLSNYYRKDKIEKMLGKVKLAKLVKRHINTKVIENFMKVDERYLNATFEVIDKKYGGMDSFIKNELQIDDKTRNELIRKLTY</sequence>
<accession>A0A4U6D3D1</accession>
<dbReference type="PANTHER" id="PTHR31126">
    <property type="entry name" value="TYROSINE-PROTEIN PHOSPHATASE"/>
    <property type="match status" value="1"/>
</dbReference>
<dbReference type="Proteomes" id="UP000304900">
    <property type="component" value="Unassembled WGS sequence"/>
</dbReference>
<dbReference type="PANTHER" id="PTHR31126:SF1">
    <property type="entry name" value="TYROSINE SPECIFIC PROTEIN PHOSPHATASES DOMAIN-CONTAINING PROTEIN"/>
    <property type="match status" value="1"/>
</dbReference>
<reference evidence="3 4" key="1">
    <citation type="submission" date="2019-05" db="EMBL/GenBank/DDBJ databases">
        <title>Dyadobacter AR-3-8 sp. nov., isolated from arctic soil.</title>
        <authorList>
            <person name="Chaudhary D.K."/>
        </authorList>
    </citation>
    <scope>NUCLEOTIDE SEQUENCE [LARGE SCALE GENOMIC DNA]</scope>
    <source>
        <strain evidence="3 4">AR-3-8</strain>
    </source>
</reference>
<dbReference type="InterPro" id="IPR026893">
    <property type="entry name" value="Tyr/Ser_Pase_IphP-type"/>
</dbReference>
<dbReference type="GO" id="GO:0004721">
    <property type="term" value="F:phosphoprotein phosphatase activity"/>
    <property type="evidence" value="ECO:0007669"/>
    <property type="project" value="InterPro"/>
</dbReference>
<comment type="caution">
    <text evidence="3">The sequence shown here is derived from an EMBL/GenBank/DDBJ whole genome shotgun (WGS) entry which is preliminary data.</text>
</comment>
<dbReference type="Gene3D" id="3.90.190.10">
    <property type="entry name" value="Protein tyrosine phosphatase superfamily"/>
    <property type="match status" value="1"/>
</dbReference>
<feature type="domain" description="Tyrosine specific protein phosphatases" evidence="2">
    <location>
        <begin position="214"/>
        <end position="277"/>
    </location>
</feature>
<organism evidence="3 4">
    <name type="scientific">Dyadobacter frigoris</name>
    <dbReference type="NCBI Taxonomy" id="2576211"/>
    <lineage>
        <taxon>Bacteria</taxon>
        <taxon>Pseudomonadati</taxon>
        <taxon>Bacteroidota</taxon>
        <taxon>Cytophagia</taxon>
        <taxon>Cytophagales</taxon>
        <taxon>Spirosomataceae</taxon>
        <taxon>Dyadobacter</taxon>
    </lineage>
</organism>
<dbReference type="EMBL" id="SZVO01000009">
    <property type="protein sequence ID" value="TKT90697.1"/>
    <property type="molecule type" value="Genomic_DNA"/>
</dbReference>
<dbReference type="AlphaFoldDB" id="A0A4U6D3D1"/>
<evidence type="ECO:0000256" key="1">
    <source>
        <dbReference type="ARBA" id="ARBA00009580"/>
    </source>
</evidence>
<dbReference type="InterPro" id="IPR000387">
    <property type="entry name" value="Tyr_Pase_dom"/>
</dbReference>
<dbReference type="SUPFAM" id="SSF52799">
    <property type="entry name" value="(Phosphotyrosine protein) phosphatases II"/>
    <property type="match status" value="1"/>
</dbReference>
<protein>
    <submittedName>
        <fullName evidence="3">Tyrosine-protein phosphatase</fullName>
    </submittedName>
</protein>
<name>A0A4U6D3D1_9BACT</name>
<keyword evidence="4" id="KW-1185">Reference proteome</keyword>